<evidence type="ECO:0000313" key="4">
    <source>
        <dbReference type="EMBL" id="CAF1083942.1"/>
    </source>
</evidence>
<dbReference type="Proteomes" id="UP000663854">
    <property type="component" value="Unassembled WGS sequence"/>
</dbReference>
<sequence>MTECCCPANVLVIQNHNNVLHGALQIGGDDCKGSLGLTNFTVTNGSNPNTIALLGTFTPRGADALEVLLEQNTLPNNLCKVTMNRIQSSTNNNSSGGGGNQSTIRTTTTITTTAKNHVSSNYNSIFIKVISIIMITTVIIHI</sequence>
<dbReference type="AlphaFoldDB" id="A0A814PDA8"/>
<dbReference type="EMBL" id="CAJNOL010000547">
    <property type="protein sequence ID" value="CAF1111145.1"/>
    <property type="molecule type" value="Genomic_DNA"/>
</dbReference>
<keyword evidence="10" id="KW-1185">Reference proteome</keyword>
<dbReference type="EMBL" id="CAJNOO010000259">
    <property type="protein sequence ID" value="CAF0880156.1"/>
    <property type="molecule type" value="Genomic_DNA"/>
</dbReference>
<comment type="caution">
    <text evidence="5">The sequence shown here is derived from an EMBL/GenBank/DDBJ whole genome shotgun (WGS) entry which is preliminary data.</text>
</comment>
<name>A0A814PDA8_9BILA</name>
<dbReference type="Proteomes" id="UP000663874">
    <property type="component" value="Unassembled WGS sequence"/>
</dbReference>
<dbReference type="Proteomes" id="UP000663864">
    <property type="component" value="Unassembled WGS sequence"/>
</dbReference>
<organism evidence="5 10">
    <name type="scientific">Rotaria sordida</name>
    <dbReference type="NCBI Taxonomy" id="392033"/>
    <lineage>
        <taxon>Eukaryota</taxon>
        <taxon>Metazoa</taxon>
        <taxon>Spiralia</taxon>
        <taxon>Gnathifera</taxon>
        <taxon>Rotifera</taxon>
        <taxon>Eurotatoria</taxon>
        <taxon>Bdelloidea</taxon>
        <taxon>Philodinida</taxon>
        <taxon>Philodinidae</taxon>
        <taxon>Rotaria</taxon>
    </lineage>
</organism>
<evidence type="ECO:0000313" key="2">
    <source>
        <dbReference type="EMBL" id="CAF0942722.1"/>
    </source>
</evidence>
<dbReference type="EMBL" id="CAJNOL010000529">
    <property type="protein sequence ID" value="CAF1103718.1"/>
    <property type="molecule type" value="Genomic_DNA"/>
</dbReference>
<dbReference type="EMBL" id="CAJOAX010001435">
    <property type="protein sequence ID" value="CAF3715411.1"/>
    <property type="molecule type" value="Genomic_DNA"/>
</dbReference>
<evidence type="ECO:0000313" key="8">
    <source>
        <dbReference type="EMBL" id="CAF3633227.1"/>
    </source>
</evidence>
<dbReference type="EMBL" id="CAJOBE010000390">
    <property type="protein sequence ID" value="CAF3633227.1"/>
    <property type="molecule type" value="Genomic_DNA"/>
</dbReference>
<evidence type="ECO:0000313" key="1">
    <source>
        <dbReference type="EMBL" id="CAF0880156.1"/>
    </source>
</evidence>
<dbReference type="EMBL" id="CAJNOT010000329">
    <property type="protein sequence ID" value="CAF0942722.1"/>
    <property type="molecule type" value="Genomic_DNA"/>
</dbReference>
<dbReference type="EMBL" id="CAJNOH010000316">
    <property type="protein sequence ID" value="CAF0996962.1"/>
    <property type="molecule type" value="Genomic_DNA"/>
</dbReference>
<dbReference type="EMBL" id="CAJOBD010000126">
    <property type="protein sequence ID" value="CAF3585683.1"/>
    <property type="molecule type" value="Genomic_DNA"/>
</dbReference>
<dbReference type="Proteomes" id="UP000663882">
    <property type="component" value="Unassembled WGS sequence"/>
</dbReference>
<evidence type="ECO:0000313" key="7">
    <source>
        <dbReference type="EMBL" id="CAF3585683.1"/>
    </source>
</evidence>
<evidence type="ECO:0000313" key="6">
    <source>
        <dbReference type="EMBL" id="CAF1111145.1"/>
    </source>
</evidence>
<gene>
    <name evidence="8" type="ORF">FNK824_LOCUS5033</name>
    <name evidence="7" type="ORF">JBS370_LOCUS3035</name>
    <name evidence="5" type="ORF">JXQ802_LOCUS19336</name>
    <name evidence="6" type="ORF">JXQ802_LOCUS19704</name>
    <name evidence="9" type="ORF">OTI717_LOCUS13472</name>
    <name evidence="3" type="ORF">PYM288_LOCUS14411</name>
    <name evidence="1" type="ORF">RFH988_LOCUS7924</name>
    <name evidence="4" type="ORF">SEV965_LOCUS15001</name>
    <name evidence="2" type="ORF">ZHD862_LOCUS9560</name>
</gene>
<evidence type="ECO:0000313" key="5">
    <source>
        <dbReference type="EMBL" id="CAF1103718.1"/>
    </source>
</evidence>
<dbReference type="EMBL" id="CAJNOU010000770">
    <property type="protein sequence ID" value="CAF1083942.1"/>
    <property type="molecule type" value="Genomic_DNA"/>
</dbReference>
<proteinExistence type="predicted"/>
<dbReference type="Proteomes" id="UP000663823">
    <property type="component" value="Unassembled WGS sequence"/>
</dbReference>
<evidence type="ECO:0000313" key="9">
    <source>
        <dbReference type="EMBL" id="CAF3715411.1"/>
    </source>
</evidence>
<dbReference type="OrthoDB" id="10036989at2759"/>
<accession>A0A814PDA8</accession>
<evidence type="ECO:0000313" key="3">
    <source>
        <dbReference type="EMBL" id="CAF0996962.1"/>
    </source>
</evidence>
<evidence type="ECO:0000313" key="10">
    <source>
        <dbReference type="Proteomes" id="UP000663870"/>
    </source>
</evidence>
<dbReference type="Proteomes" id="UP000663889">
    <property type="component" value="Unassembled WGS sequence"/>
</dbReference>
<reference evidence="5" key="1">
    <citation type="submission" date="2021-02" db="EMBL/GenBank/DDBJ databases">
        <authorList>
            <person name="Nowell W R."/>
        </authorList>
    </citation>
    <scope>NUCLEOTIDE SEQUENCE</scope>
</reference>
<dbReference type="Proteomes" id="UP000663836">
    <property type="component" value="Unassembled WGS sequence"/>
</dbReference>
<dbReference type="Proteomes" id="UP000663870">
    <property type="component" value="Unassembled WGS sequence"/>
</dbReference>
<protein>
    <submittedName>
        <fullName evidence="5">Uncharacterized protein</fullName>
    </submittedName>
</protein>